<dbReference type="InterPro" id="IPR021115">
    <property type="entry name" value="Pyridoxal-P_BS"/>
</dbReference>
<evidence type="ECO:0000256" key="3">
    <source>
        <dbReference type="ARBA" id="ARBA00023239"/>
    </source>
</evidence>
<protein>
    <submittedName>
        <fullName evidence="6">Glutamate/tyrosine decarboxylase-like PLP-dependent enzyme</fullName>
    </submittedName>
</protein>
<keyword evidence="7" id="KW-1185">Reference proteome</keyword>
<dbReference type="AlphaFoldDB" id="A0A4V2G509"/>
<name>A0A4V2G509_9BACT</name>
<dbReference type="RefSeq" id="WP_130420055.1">
    <property type="nucleotide sequence ID" value="NZ_SHKW01000001.1"/>
</dbReference>
<evidence type="ECO:0000313" key="7">
    <source>
        <dbReference type="Proteomes" id="UP000292958"/>
    </source>
</evidence>
<dbReference type="InterPro" id="IPR002129">
    <property type="entry name" value="PyrdxlP-dep_de-COase"/>
</dbReference>
<dbReference type="Proteomes" id="UP000292958">
    <property type="component" value="Unassembled WGS sequence"/>
</dbReference>
<dbReference type="GO" id="GO:0030170">
    <property type="term" value="F:pyridoxal phosphate binding"/>
    <property type="evidence" value="ECO:0007669"/>
    <property type="project" value="InterPro"/>
</dbReference>
<comment type="cofactor">
    <cofactor evidence="1 4 5">
        <name>pyridoxal 5'-phosphate</name>
        <dbReference type="ChEBI" id="CHEBI:597326"/>
    </cofactor>
</comment>
<dbReference type="InterPro" id="IPR015421">
    <property type="entry name" value="PyrdxlP-dep_Trfase_major"/>
</dbReference>
<evidence type="ECO:0000256" key="5">
    <source>
        <dbReference type="RuleBase" id="RU000382"/>
    </source>
</evidence>
<evidence type="ECO:0000256" key="1">
    <source>
        <dbReference type="ARBA" id="ARBA00001933"/>
    </source>
</evidence>
<dbReference type="Pfam" id="PF00282">
    <property type="entry name" value="Pyridoxal_deC"/>
    <property type="match status" value="1"/>
</dbReference>
<dbReference type="SUPFAM" id="SSF53383">
    <property type="entry name" value="PLP-dependent transferases"/>
    <property type="match status" value="1"/>
</dbReference>
<keyword evidence="3 5" id="KW-0456">Lyase</keyword>
<dbReference type="Gene3D" id="3.40.640.10">
    <property type="entry name" value="Type I PLP-dependent aspartate aminotransferase-like (Major domain)"/>
    <property type="match status" value="1"/>
</dbReference>
<evidence type="ECO:0000256" key="4">
    <source>
        <dbReference type="PIRSR" id="PIRSR602129-50"/>
    </source>
</evidence>
<accession>A0A4V2G509</accession>
<dbReference type="PANTHER" id="PTHR42735:SF4">
    <property type="entry name" value="PYRIDOXAL PHOSPHATE-DEPENDENT DECARBOXYLASE FAMILY PROTEIN"/>
    <property type="match status" value="1"/>
</dbReference>
<dbReference type="OrthoDB" id="9803665at2"/>
<comment type="caution">
    <text evidence="6">The sequence shown here is derived from an EMBL/GenBank/DDBJ whole genome shotgun (WGS) entry which is preliminary data.</text>
</comment>
<dbReference type="InterPro" id="IPR050477">
    <property type="entry name" value="GrpII_AminoAcid_Decarb"/>
</dbReference>
<sequence>MSSVTHPTDELFALLSEAQHQLDAGFSDLPPAPSPALGKEAAAILKEAATRLHDNYPYAHPLYAGQMLKPPHPIARAAYALTMSVNPNNHALDGGRASSAMELETVAELAKMFGFPQHLGHLSSSGTFANLEALWVSGQTLPGRGIAASDQAHYTHTRISGVLGLPFVEIPSDRTGRMDMAALEQALRSSDIGTVVATLGTTAVGAVDPLPQILELQKKYNFRIHIDSAYGGYFTLAGNLGPEARAAFDLIPQADSIVVDPHKHGLQPYGCGAVLFRDPTVGRFYKHDSPFTYFSSKELHLGEISLECSRAGASAVALWATQRLLPYTRDGEFARNISTGREAALEFNRRIAAEPRFLAPNVLPQLDIVFYAVRSPEQTPEASSALAKRVFDEAARLNLHLALASLPLRFFPSEAFPGHTEGHVTCLRSVMMKPEHLAWLDEIWQRLDQASSPVASSF</sequence>
<dbReference type="GO" id="GO:0019752">
    <property type="term" value="P:carboxylic acid metabolic process"/>
    <property type="evidence" value="ECO:0007669"/>
    <property type="project" value="InterPro"/>
</dbReference>
<proteinExistence type="inferred from homology"/>
<reference evidence="6 7" key="1">
    <citation type="submission" date="2019-02" db="EMBL/GenBank/DDBJ databases">
        <title>Genomic Encyclopedia of Archaeal and Bacterial Type Strains, Phase II (KMG-II): from individual species to whole genera.</title>
        <authorList>
            <person name="Goeker M."/>
        </authorList>
    </citation>
    <scope>NUCLEOTIDE SEQUENCE [LARGE SCALE GENOMIC DNA]</scope>
    <source>
        <strain evidence="6 7">DSM 18101</strain>
    </source>
</reference>
<dbReference type="PROSITE" id="PS00392">
    <property type="entry name" value="DDC_GAD_HDC_YDC"/>
    <property type="match status" value="1"/>
</dbReference>
<gene>
    <name evidence="6" type="ORF">BDD14_3834</name>
</gene>
<dbReference type="EMBL" id="SHKW01000001">
    <property type="protein sequence ID" value="RZU42276.1"/>
    <property type="molecule type" value="Genomic_DNA"/>
</dbReference>
<dbReference type="GO" id="GO:0016831">
    <property type="term" value="F:carboxy-lyase activity"/>
    <property type="evidence" value="ECO:0007669"/>
    <property type="project" value="InterPro"/>
</dbReference>
<evidence type="ECO:0000313" key="6">
    <source>
        <dbReference type="EMBL" id="RZU42276.1"/>
    </source>
</evidence>
<comment type="similarity">
    <text evidence="5">Belongs to the group II decarboxylase family.</text>
</comment>
<organism evidence="6 7">
    <name type="scientific">Edaphobacter modestus</name>
    <dbReference type="NCBI Taxonomy" id="388466"/>
    <lineage>
        <taxon>Bacteria</taxon>
        <taxon>Pseudomonadati</taxon>
        <taxon>Acidobacteriota</taxon>
        <taxon>Terriglobia</taxon>
        <taxon>Terriglobales</taxon>
        <taxon>Acidobacteriaceae</taxon>
        <taxon>Edaphobacter</taxon>
    </lineage>
</organism>
<evidence type="ECO:0000256" key="2">
    <source>
        <dbReference type="ARBA" id="ARBA00022898"/>
    </source>
</evidence>
<dbReference type="PANTHER" id="PTHR42735">
    <property type="match status" value="1"/>
</dbReference>
<feature type="modified residue" description="N6-(pyridoxal phosphate)lysine" evidence="4">
    <location>
        <position position="263"/>
    </location>
</feature>
<dbReference type="InterPro" id="IPR015424">
    <property type="entry name" value="PyrdxlP-dep_Trfase"/>
</dbReference>
<keyword evidence="2 4" id="KW-0663">Pyridoxal phosphate</keyword>